<dbReference type="Pfam" id="PF02187">
    <property type="entry name" value="GAS2"/>
    <property type="match status" value="1"/>
</dbReference>
<feature type="region of interest" description="Disordered" evidence="6">
    <location>
        <begin position="3713"/>
        <end position="3734"/>
    </location>
</feature>
<evidence type="ECO:0000313" key="9">
    <source>
        <dbReference type="EMBL" id="RNA25514.1"/>
    </source>
</evidence>
<dbReference type="GO" id="GO:0005198">
    <property type="term" value="F:structural molecule activity"/>
    <property type="evidence" value="ECO:0007669"/>
    <property type="project" value="TreeGrafter"/>
</dbReference>
<evidence type="ECO:0000256" key="6">
    <source>
        <dbReference type="SAM" id="MobiDB-lite"/>
    </source>
</evidence>
<dbReference type="SMART" id="SM00150">
    <property type="entry name" value="SPEC"/>
    <property type="match status" value="11"/>
</dbReference>
<gene>
    <name evidence="9" type="ORF">BpHYR1_032937</name>
</gene>
<dbReference type="PROSITE" id="PS50222">
    <property type="entry name" value="EF_HAND_2"/>
    <property type="match status" value="2"/>
</dbReference>
<protein>
    <submittedName>
        <fullName evidence="9">Microtubule-actin cross-linking factor isoforms 1 2 3 5-like</fullName>
    </submittedName>
</protein>
<dbReference type="GO" id="GO:0005886">
    <property type="term" value="C:plasma membrane"/>
    <property type="evidence" value="ECO:0007669"/>
    <property type="project" value="UniProtKB-SubCell"/>
</dbReference>
<dbReference type="Gene3D" id="1.20.58.60">
    <property type="match status" value="11"/>
</dbReference>
<feature type="domain" description="GAR" evidence="8">
    <location>
        <begin position="3538"/>
        <end position="3617"/>
    </location>
</feature>
<dbReference type="PROSITE" id="PS51460">
    <property type="entry name" value="GAR"/>
    <property type="match status" value="1"/>
</dbReference>
<dbReference type="Gene3D" id="3.30.920.20">
    <property type="entry name" value="Gas2-like domain"/>
    <property type="match status" value="1"/>
</dbReference>
<dbReference type="GO" id="GO:0008017">
    <property type="term" value="F:microtubule binding"/>
    <property type="evidence" value="ECO:0007669"/>
    <property type="project" value="InterPro"/>
</dbReference>
<dbReference type="Pfam" id="PF00435">
    <property type="entry name" value="Spectrin"/>
    <property type="match status" value="3"/>
</dbReference>
<evidence type="ECO:0000259" key="7">
    <source>
        <dbReference type="PROSITE" id="PS50222"/>
    </source>
</evidence>
<evidence type="ECO:0000256" key="2">
    <source>
        <dbReference type="ARBA" id="ARBA00022490"/>
    </source>
</evidence>
<dbReference type="InterPro" id="IPR011992">
    <property type="entry name" value="EF-hand-dom_pair"/>
</dbReference>
<dbReference type="GO" id="GO:0045104">
    <property type="term" value="P:intermediate filament cytoskeleton organization"/>
    <property type="evidence" value="ECO:0007669"/>
    <property type="project" value="InterPro"/>
</dbReference>
<dbReference type="InterPro" id="IPR002048">
    <property type="entry name" value="EF_hand_dom"/>
</dbReference>
<evidence type="ECO:0000256" key="4">
    <source>
        <dbReference type="ARBA" id="ARBA00023212"/>
    </source>
</evidence>
<dbReference type="InterPro" id="IPR018159">
    <property type="entry name" value="Spectrin/alpha-actinin"/>
</dbReference>
<dbReference type="SMART" id="SM00243">
    <property type="entry name" value="GAS2"/>
    <property type="match status" value="1"/>
</dbReference>
<dbReference type="InterPro" id="IPR043197">
    <property type="entry name" value="Plakin"/>
</dbReference>
<feature type="coiled-coil region" evidence="5">
    <location>
        <begin position="262"/>
        <end position="292"/>
    </location>
</feature>
<dbReference type="PANTHER" id="PTHR23169">
    <property type="entry name" value="ENVOPLAKIN"/>
    <property type="match status" value="1"/>
</dbReference>
<dbReference type="InterPro" id="IPR003108">
    <property type="entry name" value="GAR_dom"/>
</dbReference>
<feature type="coiled-coil region" evidence="5">
    <location>
        <begin position="1350"/>
        <end position="1403"/>
    </location>
</feature>
<keyword evidence="10" id="KW-1185">Reference proteome</keyword>
<dbReference type="STRING" id="10195.A0A3M7RPN3"/>
<feature type="domain" description="EF-hand" evidence="7">
    <location>
        <begin position="3472"/>
        <end position="3507"/>
    </location>
</feature>
<dbReference type="Pfam" id="PF13499">
    <property type="entry name" value="EF-hand_7"/>
    <property type="match status" value="1"/>
</dbReference>
<feature type="coiled-coil region" evidence="5">
    <location>
        <begin position="546"/>
        <end position="573"/>
    </location>
</feature>
<accession>A0A3M7RPN3</accession>
<feature type="compositionally biased region" description="Polar residues" evidence="6">
    <location>
        <begin position="3713"/>
        <end position="3724"/>
    </location>
</feature>
<dbReference type="InterPro" id="IPR002017">
    <property type="entry name" value="Spectrin_repeat"/>
</dbReference>
<feature type="coiled-coil region" evidence="5">
    <location>
        <begin position="1725"/>
        <end position="1752"/>
    </location>
</feature>
<keyword evidence="5" id="KW-0175">Coiled coil</keyword>
<dbReference type="Proteomes" id="UP000276133">
    <property type="component" value="Unassembled WGS sequence"/>
</dbReference>
<dbReference type="GO" id="GO:0042060">
    <property type="term" value="P:wound healing"/>
    <property type="evidence" value="ECO:0007669"/>
    <property type="project" value="TreeGrafter"/>
</dbReference>
<dbReference type="Gene3D" id="1.10.238.10">
    <property type="entry name" value="EF-hand"/>
    <property type="match status" value="1"/>
</dbReference>
<keyword evidence="4" id="KW-0206">Cytoskeleton</keyword>
<feature type="coiled-coil region" evidence="5">
    <location>
        <begin position="981"/>
        <end position="1018"/>
    </location>
</feature>
<keyword evidence="2" id="KW-0963">Cytoplasm</keyword>
<evidence type="ECO:0000313" key="10">
    <source>
        <dbReference type="Proteomes" id="UP000276133"/>
    </source>
</evidence>
<dbReference type="PANTHER" id="PTHR23169:SF23">
    <property type="entry name" value="SHORT STOP, ISOFORM H"/>
    <property type="match status" value="1"/>
</dbReference>
<feature type="coiled-coil region" evidence="5">
    <location>
        <begin position="1469"/>
        <end position="1636"/>
    </location>
</feature>
<dbReference type="InterPro" id="IPR036534">
    <property type="entry name" value="GAR_dom_sf"/>
</dbReference>
<feature type="coiled-coil region" evidence="5">
    <location>
        <begin position="1156"/>
        <end position="1183"/>
    </location>
</feature>
<evidence type="ECO:0000256" key="5">
    <source>
        <dbReference type="SAM" id="Coils"/>
    </source>
</evidence>
<feature type="coiled-coil region" evidence="5">
    <location>
        <begin position="449"/>
        <end position="476"/>
    </location>
</feature>
<dbReference type="PROSITE" id="PS00018">
    <property type="entry name" value="EF_HAND_1"/>
    <property type="match status" value="2"/>
</dbReference>
<dbReference type="SMART" id="SM00054">
    <property type="entry name" value="EFh"/>
    <property type="match status" value="2"/>
</dbReference>
<dbReference type="EMBL" id="REGN01002910">
    <property type="protein sequence ID" value="RNA25514.1"/>
    <property type="molecule type" value="Genomic_DNA"/>
</dbReference>
<comment type="subcellular location">
    <subcellularLocation>
        <location evidence="1">Cytoplasm</location>
        <location evidence="1">Cytoskeleton</location>
    </subcellularLocation>
</comment>
<feature type="domain" description="EF-hand" evidence="7">
    <location>
        <begin position="3508"/>
        <end position="3543"/>
    </location>
</feature>
<name>A0A3M7RPN3_BRAPC</name>
<evidence type="ECO:0000256" key="1">
    <source>
        <dbReference type="ARBA" id="ARBA00004245"/>
    </source>
</evidence>
<proteinExistence type="predicted"/>
<evidence type="ECO:0000256" key="3">
    <source>
        <dbReference type="ARBA" id="ARBA00022837"/>
    </source>
</evidence>
<feature type="region of interest" description="Disordered" evidence="6">
    <location>
        <begin position="3635"/>
        <end position="3667"/>
    </location>
</feature>
<organism evidence="9 10">
    <name type="scientific">Brachionus plicatilis</name>
    <name type="common">Marine rotifer</name>
    <name type="synonym">Brachionus muelleri</name>
    <dbReference type="NCBI Taxonomy" id="10195"/>
    <lineage>
        <taxon>Eukaryota</taxon>
        <taxon>Metazoa</taxon>
        <taxon>Spiralia</taxon>
        <taxon>Gnathifera</taxon>
        <taxon>Rotifera</taxon>
        <taxon>Eurotatoria</taxon>
        <taxon>Monogononta</taxon>
        <taxon>Pseudotrocha</taxon>
        <taxon>Ploima</taxon>
        <taxon>Brachionidae</taxon>
        <taxon>Brachionus</taxon>
    </lineage>
</organism>
<dbReference type="SUPFAM" id="SSF143575">
    <property type="entry name" value="GAS2 domain-like"/>
    <property type="match status" value="1"/>
</dbReference>
<feature type="compositionally biased region" description="Polar residues" evidence="6">
    <location>
        <begin position="3652"/>
        <end position="3667"/>
    </location>
</feature>
<dbReference type="GO" id="GO:0005737">
    <property type="term" value="C:cytoplasm"/>
    <property type="evidence" value="ECO:0007669"/>
    <property type="project" value="TreeGrafter"/>
</dbReference>
<keyword evidence="3" id="KW-0106">Calcium</keyword>
<dbReference type="GO" id="GO:0005509">
    <property type="term" value="F:calcium ion binding"/>
    <property type="evidence" value="ECO:0007669"/>
    <property type="project" value="InterPro"/>
</dbReference>
<dbReference type="SUPFAM" id="SSF47473">
    <property type="entry name" value="EF-hand"/>
    <property type="match status" value="1"/>
</dbReference>
<sequence>MSERDHSSRDFLKQDFFRISSKEKMIKLCQKYEIISFLDPTSGIEYSISQIIDLKLFDNIKEEFLCQDKNIRLSIDEAIKLNLVKFKIIEHYFEEISETNTFFQLKSFINENKSKSNIIQKESNDYENKQRADYNEKERTVFNDKERNVSTEKILHSNPRPTEFGEVLWNRILSEIDDLNSNVLNIEKELRLQSHINQNVEELFFRLNETETFKRKLDKIIDGFKRNLNLTQEFYKTNPSNVNFEELRSKHKSIDFNIEKINKEISHRIKNYNDLNETLKKLKSKFSDFMEQIKLPSEQLGEFKKRFNEYPDQLSNLAQNELDLTTIEKKIKSNNLDLQSIANLTQTFNELLKKNDQILIKFKNDIQFTESPNCFKRENLTIIENYATESKVYYESLLRTIDQINMLNHNFSQATSFILSFETWFRSFESKMNEERQMVNFLPDKEISVDNLINNFRNFQNEINEKKLSLKKLENLELNTSIVYEKLTNSPFTQKKSPEHLTRLDSMQNQISNVIQSLLSFNKYQQYLDVMNKKFENVQLNDDVSVQKISKMIENLANLKSDLKLEINNSNNSKIQDNDSINNIIKSISALCNKVDNKCQNLSGLNDLLKLYESKMKQVDIAIDQADKAIDLGNTVKIPQNIDSILNNLMQEKNNLEKNKIECFESIRNLCLYRIEADYVPDLLNTNMLKPLSKSVAEKKQQLKEKIHLIDNNIEYFSRIQDLLIKYYDLVNKIDKWVFCVEQKLAEPIETSFDKLEKQYEINEEILAEYTSRLADIDELNQLSKTNFTIFDKKIEAIQMDNKLRQKFEKKVSLVDLEIKLIKTNQNFDLIGKQLQDRKAILLDSLDKIKTINDEIDFLFNRSQELNLNLCEIKNSIDKNNLNNFELNEKIKLFENDLMKLKSDVDLVMPRIDNHDQDEGIKIKLKKINSNIDSVMSILKELNDFIFDNNFNISNFDHLFKDLCRILEENQSKIDQTICDMRETLINEENAELKLNELKNQIKNINREEKRIKEINEFGEKFFNTLNIMQNLTKLNSNYDIFIDNFESCNSFSKKLIELITVMNNNELNLTKESSLINYQIDNITSSFALDHQNSSTKSYFDQINSIESCNLKTAIDYLENYKNSFINLNENIRDFYLTRSQENFDLHDTPFERKIERMDQQIQNIQNRLKLLNESLSEYSIEQDNFNKTKSILLNFIDTNEKELLNQQTIHDINNVNEKKDFCQRITKQVGEYNLEMQNLININRKIENFNPQKFNQQNRKVIGEIQEKYAQFLEKVNCFAKKIDLCEKCACHILNFENKYQNFENEMALSLNDCTDADLIESYLTRLDEIVDLEFVPTLEMMFKDAQIEMIKTKLEDFKMQKNKLKSKLENKLANVQQQNKQNIKDELDKINSTLELLENSIDYNFDQINAKSEMKRQIEQIFANGSKFEANLKMDDPLQEQINFVKTRQMNLLKKFEDHFSLLNRLQNLQSRLDDIDFKNEQVELAKSIDGNNKEQLNDKMKSVHRAKSELECIKNESVKLLNEIEDWTKKGEMHNNFNDSMMQLKKKMEQLIEKCEMSDKCFAQKEMMFKDKLQNSKRLQDKMENLNAQIKLANSDIESKMELMNSASLVQLDELKNSLDCENKKGEDFKAKIDQISKEIESLDLDINVQCLNYSFSQMENNLKKINQKFEFIISQSCEYEQKVFDLEQSVCLIEDELNQLSKIKYNLCNLESIDTDIDQLDHLTKKLVNVSNDIDDFKELCERLLQNFSTSNSSCYQVEKTMDSLIHKWNQMTRKIDERKNNYIFLNNHLKKLAHDYHMQTCFIDNLDSSWSCNLVLNCVDPIVIKYQFEKMTSIYDNLHQRFLEIGDLKQDAKHLTRLNQDFEAKQTQTLNTQDQVVTESDNKYLEYLSKSASAASLNNLVDLMDSDQILKSIYALENKNVMYKELLNANLNVFHRLYPICDKLSLSLSNLNQSISILECDLDWLDSSSENQICLKDKKDLFEKIHKNIDNNYELFDNDIQNTICSRIIAEINSSSNIECNDLINDINGHIQETRLKLDTLNEKYIRGYEKFQLKQSNSREIYAQMNDILEWLDMIESKYSDLALTISHDVSTIENELNNQIDFNDQVHGQKLKLRKIDVKSQQMMRQNQIEDSIEFKEKLVNIHFQLDNYIEIGASRANRLQEALVICKQLKNTYEPFIKSMCIVQDRLDLLATIDPMTCGPDTKELLSNKLGLLEEIERQLLDKQCDLDMLVKNAKNLIKICDSPKSYMSKVSYLSSDSNLEGHAQILDTNSSFELKKLIDYANETFAELKADIGTKKDELESFVWKSADLTDKIESLNLFLKEKIDLIEANATIAAHPDKIRLQLVENKTLLNDLDKRLLAVEQLTTVAADCESVELKKKMSDVQNMCSELKSAAESREKVLSEALQCSELFWNSLNFMSDLTNDLDDRLQLLESETVAIDPDSVLEQQQYHQQIVKDIDEHEHKFVHIQKYGHELCEFCTLSSDRIEVEKASQECQTDWDRVKKTVKTHEINIQMTFSKACEFQQELIEILEWISLQQEKFVNLDSSLNSDDPKTIRFQINLLKEFKEKVDPKQMKILTLNHKFDQLKLNIRTNQSFEVLESLQEPLNSANKEWKRLQSSIGERKSNLHNILIDMGQLNEALDEIAKSMDTNLNCLQSIDKFVRCSADGPVRTIDLKMARLKMIEKEINSQATLLSRSHHKCNNLFASQSFDNQTMLNELKTKIKSISDSHELMRQTFDQLQLDYATQQTQSSTLVCELIDNFEWLKDVESALDKNFLFAGLPETAREQMHKFNGLFNQIDSNHDAIDALLKRAFECHQKNLIANTLDQVLNESIENLSSKWSTLLRKSSEKKQKLNNALQRACEFNEKYHEFLRWLNQTEKCLNQTKPFSRIQCVLDEQILAHQNLQTSINSQREHLLELDRLATHLKYHSQKQDAILIKNLLISVQNRWQRIVSKSSNRTRDLERGYQQVIAFYDQWNKFNEWLDLKFDLLSKDQLAPVANNSLKIKQQIIKHADFHRMINAQQPTHDNIAKIGRKLCQNCDQDSKDRIFVQEMLVDLKNKWKMLCIESVERQKKLEEALLCSGQFQDALINLTEWLRKVKPTLNRNECLYGDLDNVLALIEDNQQFQKQLQLKAEQVFMINKAASEIMQTSDTENEDANFLNQNLNEMNQLWSDIDELSQHRTQRLQDSLKLASQFNDSAKLCMDWLKHNELCVKQDWKKIDDNQISALIRQHQDFVAALDQKRQIIDQCLDLGNGLLQNCIPEAVASLNHLITLIQTKWNEIQRLSNEKSLFLSETLENVKKNDNLLNEILVWLQGAEATLTALDQKPLSNNLELVDQLLKDHVDFQNELQQRQVKIDAILKNTSKDFDSYLLNTMVESKKRQSYAGKSRTLEWKITEPKIKNARIKSMFDSWRKVWLMTLERHKKLKELADRLKEIEKLKQFNFNEWRQRFMNWHKDNRARITDFFRRQDKDHDGKISRDEFVKGILNTNFPSSRLELECVADIFDHDKDGYIDYKEFLATLKPSASNQPNFERIRDEVHKQVSLCKCSKQYHVLQVSERHFRFGDSQKLRLVRILQSTVMVRVGGGWMALDEFLVKNDPCRAKGRLNFDLRDQFLNRESNINNDRPKSPFKLKSRNLMNSNGKKNNSQAISDQSELLSNTPIFSGKNSKSGSLGASISDLSLEAVSDYAENLEKSSKISFGNVSSPKQSKVPILKKNC</sequence>
<dbReference type="GO" id="GO:0005882">
    <property type="term" value="C:intermediate filament"/>
    <property type="evidence" value="ECO:0007669"/>
    <property type="project" value="TreeGrafter"/>
</dbReference>
<dbReference type="InterPro" id="IPR018247">
    <property type="entry name" value="EF_Hand_1_Ca_BS"/>
</dbReference>
<dbReference type="CDD" id="cd00176">
    <property type="entry name" value="SPEC"/>
    <property type="match status" value="4"/>
</dbReference>
<dbReference type="SUPFAM" id="SSF46966">
    <property type="entry name" value="Spectrin repeat"/>
    <property type="match status" value="11"/>
</dbReference>
<dbReference type="CDD" id="cd00051">
    <property type="entry name" value="EFh"/>
    <property type="match status" value="1"/>
</dbReference>
<reference evidence="9 10" key="1">
    <citation type="journal article" date="2018" name="Sci. Rep.">
        <title>Genomic signatures of local adaptation to the degree of environmental predictability in rotifers.</title>
        <authorList>
            <person name="Franch-Gras L."/>
            <person name="Hahn C."/>
            <person name="Garcia-Roger E.M."/>
            <person name="Carmona M.J."/>
            <person name="Serra M."/>
            <person name="Gomez A."/>
        </authorList>
    </citation>
    <scope>NUCLEOTIDE SEQUENCE [LARGE SCALE GENOMIC DNA]</scope>
    <source>
        <strain evidence="9">HYR1</strain>
    </source>
</reference>
<evidence type="ECO:0000259" key="8">
    <source>
        <dbReference type="PROSITE" id="PS51460"/>
    </source>
</evidence>
<comment type="caution">
    <text evidence="9">The sequence shown here is derived from an EMBL/GenBank/DDBJ whole genome shotgun (WGS) entry which is preliminary data.</text>
</comment>
<dbReference type="OrthoDB" id="10016565at2759"/>